<evidence type="ECO:0000256" key="1">
    <source>
        <dbReference type="SAM" id="Coils"/>
    </source>
</evidence>
<name>A0A7S2S5B8_9STRA</name>
<evidence type="ECO:0000313" key="2">
    <source>
        <dbReference type="EMBL" id="CAD9689463.1"/>
    </source>
</evidence>
<dbReference type="AlphaFoldDB" id="A0A7S2S5B8"/>
<keyword evidence="1" id="KW-0175">Coiled coil</keyword>
<dbReference type="EMBL" id="HBHI01023419">
    <property type="protein sequence ID" value="CAD9689463.1"/>
    <property type="molecule type" value="Transcribed_RNA"/>
</dbReference>
<protein>
    <submittedName>
        <fullName evidence="2">Uncharacterized protein</fullName>
    </submittedName>
</protein>
<sequence>MSNIKADIEAGIVNEETPLVNPEDDDQKLEAIPEWTPLEMAVTGGAVATAGVSVGAMFMDSNPLVLVSGTLGIMVPSYSAVQQQKITETEALKETNECLERELNNLRVENNRLSESVDQLEGSVSNLGDMEEALASIREMETQSLDVLEEQLVESQEILESMEKSVLGTVIQNIISITLSVDTDGDFLLNDSEIELLIRKVEKINDVDVNDKLIKKIIIDNGRNIDGVMNVIRDMLADHDDDKPPEERCFTFRT</sequence>
<reference evidence="2" key="1">
    <citation type="submission" date="2021-01" db="EMBL/GenBank/DDBJ databases">
        <authorList>
            <person name="Corre E."/>
            <person name="Pelletier E."/>
            <person name="Niang G."/>
            <person name="Scheremetjew M."/>
            <person name="Finn R."/>
            <person name="Kale V."/>
            <person name="Holt S."/>
            <person name="Cochrane G."/>
            <person name="Meng A."/>
            <person name="Brown T."/>
            <person name="Cohen L."/>
        </authorList>
    </citation>
    <scope>NUCLEOTIDE SEQUENCE</scope>
    <source>
        <strain evidence="2">CCMP1452</strain>
    </source>
</reference>
<feature type="coiled-coil region" evidence="1">
    <location>
        <begin position="82"/>
        <end position="165"/>
    </location>
</feature>
<proteinExistence type="predicted"/>
<gene>
    <name evidence="2" type="ORF">EANT1437_LOCUS12024</name>
</gene>
<accession>A0A7S2S5B8</accession>
<organism evidence="2">
    <name type="scientific">Eucampia antarctica</name>
    <dbReference type="NCBI Taxonomy" id="49252"/>
    <lineage>
        <taxon>Eukaryota</taxon>
        <taxon>Sar</taxon>
        <taxon>Stramenopiles</taxon>
        <taxon>Ochrophyta</taxon>
        <taxon>Bacillariophyta</taxon>
        <taxon>Mediophyceae</taxon>
        <taxon>Biddulphiophycidae</taxon>
        <taxon>Hemiaulales</taxon>
        <taxon>Hemiaulaceae</taxon>
        <taxon>Eucampia</taxon>
    </lineage>
</organism>